<dbReference type="Pfam" id="PF00205">
    <property type="entry name" value="TPP_enzyme_M"/>
    <property type="match status" value="1"/>
</dbReference>
<feature type="domain" description="Thiamine pyrophosphate enzyme TPP-binding" evidence="5">
    <location>
        <begin position="350"/>
        <end position="413"/>
    </location>
</feature>
<dbReference type="Gene3D" id="3.40.50.970">
    <property type="match status" value="2"/>
</dbReference>
<evidence type="ECO:0008006" key="9">
    <source>
        <dbReference type="Google" id="ProtNLM"/>
    </source>
</evidence>
<dbReference type="PROSITE" id="PS00187">
    <property type="entry name" value="TPP_ENZYMES"/>
    <property type="match status" value="1"/>
</dbReference>
<comment type="similarity">
    <text evidence="1 3">Belongs to the TPP enzyme family.</text>
</comment>
<dbReference type="InterPro" id="IPR012001">
    <property type="entry name" value="Thiamin_PyroP_enz_TPP-bd_dom"/>
</dbReference>
<dbReference type="GO" id="GO:0009097">
    <property type="term" value="P:isoleucine biosynthetic process"/>
    <property type="evidence" value="ECO:0007669"/>
    <property type="project" value="TreeGrafter"/>
</dbReference>
<evidence type="ECO:0000259" key="4">
    <source>
        <dbReference type="Pfam" id="PF00205"/>
    </source>
</evidence>
<protein>
    <recommendedName>
        <fullName evidence="9">Thiamine pyrophosphate enzyme N-terminal TPP-binding domain-containing protein</fullName>
    </recommendedName>
</protein>
<proteinExistence type="inferred from homology"/>
<keyword evidence="2 3" id="KW-0786">Thiamine pyrophosphate</keyword>
<evidence type="ECO:0000313" key="8">
    <source>
        <dbReference type="Proteomes" id="UP000077202"/>
    </source>
</evidence>
<evidence type="ECO:0000259" key="6">
    <source>
        <dbReference type="Pfam" id="PF02776"/>
    </source>
</evidence>
<dbReference type="GO" id="GO:0000287">
    <property type="term" value="F:magnesium ion binding"/>
    <property type="evidence" value="ECO:0007669"/>
    <property type="project" value="InterPro"/>
</dbReference>
<dbReference type="InterPro" id="IPR000399">
    <property type="entry name" value="TPP-bd_CS"/>
</dbReference>
<dbReference type="InterPro" id="IPR045229">
    <property type="entry name" value="TPP_enz"/>
</dbReference>
<dbReference type="SUPFAM" id="SSF52467">
    <property type="entry name" value="DHS-like NAD/FAD-binding domain"/>
    <property type="match status" value="1"/>
</dbReference>
<dbReference type="InterPro" id="IPR029035">
    <property type="entry name" value="DHS-like_NAD/FAD-binding_dom"/>
</dbReference>
<dbReference type="FunFam" id="3.40.50.970:FF:000007">
    <property type="entry name" value="Acetolactate synthase"/>
    <property type="match status" value="1"/>
</dbReference>
<evidence type="ECO:0000256" key="1">
    <source>
        <dbReference type="ARBA" id="ARBA00007812"/>
    </source>
</evidence>
<dbReference type="Gene3D" id="3.40.50.1220">
    <property type="entry name" value="TPP-binding domain"/>
    <property type="match status" value="1"/>
</dbReference>
<dbReference type="GO" id="GO:0005948">
    <property type="term" value="C:acetolactate synthase complex"/>
    <property type="evidence" value="ECO:0007669"/>
    <property type="project" value="TreeGrafter"/>
</dbReference>
<evidence type="ECO:0000313" key="7">
    <source>
        <dbReference type="EMBL" id="OAE25969.1"/>
    </source>
</evidence>
<dbReference type="AlphaFoldDB" id="A0A176VYU2"/>
<organism evidence="7 8">
    <name type="scientific">Marchantia polymorpha subsp. ruderalis</name>
    <dbReference type="NCBI Taxonomy" id="1480154"/>
    <lineage>
        <taxon>Eukaryota</taxon>
        <taxon>Viridiplantae</taxon>
        <taxon>Streptophyta</taxon>
        <taxon>Embryophyta</taxon>
        <taxon>Marchantiophyta</taxon>
        <taxon>Marchantiopsida</taxon>
        <taxon>Marchantiidae</taxon>
        <taxon>Marchantiales</taxon>
        <taxon>Marchantiaceae</taxon>
        <taxon>Marchantia</taxon>
    </lineage>
</organism>
<dbReference type="GO" id="GO:0030976">
    <property type="term" value="F:thiamine pyrophosphate binding"/>
    <property type="evidence" value="ECO:0007669"/>
    <property type="project" value="InterPro"/>
</dbReference>
<gene>
    <name evidence="7" type="ORF">AXG93_1712s1490</name>
</gene>
<comment type="caution">
    <text evidence="7">The sequence shown here is derived from an EMBL/GenBank/DDBJ whole genome shotgun (WGS) entry which is preliminary data.</text>
</comment>
<evidence type="ECO:0000256" key="2">
    <source>
        <dbReference type="ARBA" id="ARBA00023052"/>
    </source>
</evidence>
<dbReference type="Pfam" id="PF02775">
    <property type="entry name" value="TPP_enzyme_C"/>
    <property type="match status" value="1"/>
</dbReference>
<dbReference type="Pfam" id="PF02776">
    <property type="entry name" value="TPP_enzyme_N"/>
    <property type="match status" value="1"/>
</dbReference>
<dbReference type="GO" id="GO:0050660">
    <property type="term" value="F:flavin adenine dinucleotide binding"/>
    <property type="evidence" value="ECO:0007669"/>
    <property type="project" value="TreeGrafter"/>
</dbReference>
<dbReference type="PANTHER" id="PTHR18968:SF129">
    <property type="entry name" value="ACETOLACTATE SYNTHASE"/>
    <property type="match status" value="1"/>
</dbReference>
<dbReference type="SUPFAM" id="SSF52518">
    <property type="entry name" value="Thiamin diphosphate-binding fold (THDP-binding)"/>
    <property type="match status" value="2"/>
</dbReference>
<feature type="domain" description="Thiamine pyrophosphate enzyme central" evidence="4">
    <location>
        <begin position="188"/>
        <end position="309"/>
    </location>
</feature>
<accession>A0A176VYU2</accession>
<dbReference type="InterPro" id="IPR012000">
    <property type="entry name" value="Thiamin_PyroP_enz_cen_dom"/>
</dbReference>
<dbReference type="InterPro" id="IPR029061">
    <property type="entry name" value="THDP-binding"/>
</dbReference>
<evidence type="ECO:0000259" key="5">
    <source>
        <dbReference type="Pfam" id="PF02775"/>
    </source>
</evidence>
<keyword evidence="8" id="KW-1185">Reference proteome</keyword>
<feature type="domain" description="Thiamine pyrophosphate enzyme N-terminal TPP-binding" evidence="6">
    <location>
        <begin position="4"/>
        <end position="117"/>
    </location>
</feature>
<sequence length="432" mass="47254">MARKTSDVMVKALENEGIEYIFGIPGEENLDLLDSLKNSTIKLVVTRHEQAAGFMAATVGRLSGKVGVALSTLGPGATNFATAAAYAQLAGFAMMMITGQKPIRKSKQGSFQIVDIVENMRPITKFTKQIADGELVTSLVREAIRVSEEEKPGAVHLELPEDIAEQMTDAQVFPVHPVRRPIAEVKAIQKAIDMIEAADTPLLLIGAGANRKRTQKMLREFVDELGIPFVSTQMGKGVVTEAHPLYLGCCALSAKDYEHVCIEKADLIIMVGHDVVEKPPFIMQHGKPPLVIHIHFYTAKVDNVYFPQVKKELEAHLLIGIDDNRFPLMPQRIVHDLRKAMPDDGIACLDNGMYKIWFARCYKAYEPNTLLLDNALATMGAGLPSAMAAALLYPEKKIVAVCGDGGFMMNSQASEVSILGNCHVQSLLTSRD</sequence>
<dbReference type="PANTHER" id="PTHR18968">
    <property type="entry name" value="THIAMINE PYROPHOSPHATE ENZYMES"/>
    <property type="match status" value="1"/>
</dbReference>
<dbReference type="CDD" id="cd07035">
    <property type="entry name" value="TPP_PYR_POX_like"/>
    <property type="match status" value="1"/>
</dbReference>
<evidence type="ECO:0000256" key="3">
    <source>
        <dbReference type="RuleBase" id="RU362132"/>
    </source>
</evidence>
<name>A0A176VYU2_MARPO</name>
<dbReference type="GO" id="GO:0003984">
    <property type="term" value="F:acetolactate synthase activity"/>
    <property type="evidence" value="ECO:0007669"/>
    <property type="project" value="TreeGrafter"/>
</dbReference>
<dbReference type="Proteomes" id="UP000077202">
    <property type="component" value="Unassembled WGS sequence"/>
</dbReference>
<dbReference type="InterPro" id="IPR011766">
    <property type="entry name" value="TPP_enzyme_TPP-bd"/>
</dbReference>
<reference evidence="7" key="1">
    <citation type="submission" date="2016-03" db="EMBL/GenBank/DDBJ databases">
        <title>Mechanisms controlling the formation of the plant cell surface in tip-growing cells are functionally conserved among land plants.</title>
        <authorList>
            <person name="Honkanen S."/>
            <person name="Jones V.A."/>
            <person name="Morieri G."/>
            <person name="Champion C."/>
            <person name="Hetherington A.J."/>
            <person name="Kelly S."/>
            <person name="Saint-Marcoux D."/>
            <person name="Proust H."/>
            <person name="Prescott H."/>
            <person name="Dolan L."/>
        </authorList>
    </citation>
    <scope>NUCLEOTIDE SEQUENCE [LARGE SCALE GENOMIC DNA]</scope>
    <source>
        <tissue evidence="7">Whole gametophyte</tissue>
    </source>
</reference>
<dbReference type="EMBL" id="LVLJ01002271">
    <property type="protein sequence ID" value="OAE25969.1"/>
    <property type="molecule type" value="Genomic_DNA"/>
</dbReference>
<dbReference type="GO" id="GO:0009099">
    <property type="term" value="P:L-valine biosynthetic process"/>
    <property type="evidence" value="ECO:0007669"/>
    <property type="project" value="TreeGrafter"/>
</dbReference>